<comment type="subunit">
    <text evidence="4">Has multiple subunits with at least A(3), B(3), C, D, E, F, H, I and proteolipid K(x).</text>
</comment>
<keyword evidence="4" id="KW-1003">Cell membrane</keyword>
<comment type="function">
    <text evidence="4">Component of the A-type ATP synthase that produces ATP from ADP in the presence of a proton gradient across the membrane.</text>
</comment>
<evidence type="ECO:0000256" key="4">
    <source>
        <dbReference type="HAMAP-Rule" id="MF_00312"/>
    </source>
</evidence>
<keyword evidence="4" id="KW-0066">ATP synthesis</keyword>
<dbReference type="InterPro" id="IPR022944">
    <property type="entry name" value="ATPase_V1-cplx_fsu_bac/arc"/>
</dbReference>
<dbReference type="GO" id="GO:0046961">
    <property type="term" value="F:proton-transporting ATPase activity, rotational mechanism"/>
    <property type="evidence" value="ECO:0007669"/>
    <property type="project" value="InterPro"/>
</dbReference>
<proteinExistence type="inferred from homology"/>
<gene>
    <name evidence="4" type="primary">atpF</name>
    <name evidence="5" type="ORF">NMY3_02739</name>
</gene>
<dbReference type="InterPro" id="IPR036906">
    <property type="entry name" value="ATPase_V1_fsu_sf"/>
</dbReference>
<keyword evidence="4" id="KW-0375">Hydrogen ion transport</keyword>
<dbReference type="GO" id="GO:0046933">
    <property type="term" value="F:proton-transporting ATP synthase activity, rotational mechanism"/>
    <property type="evidence" value="ECO:0007669"/>
    <property type="project" value="UniProtKB-UniRule"/>
</dbReference>
<dbReference type="HAMAP" id="MF_00312">
    <property type="entry name" value="ATP_synth_F_arch"/>
    <property type="match status" value="1"/>
</dbReference>
<dbReference type="Pfam" id="PF01990">
    <property type="entry name" value="ATP-synt_F"/>
    <property type="match status" value="1"/>
</dbReference>
<dbReference type="EMBL" id="CP012850">
    <property type="protein sequence ID" value="ALI36929.1"/>
    <property type="molecule type" value="Genomic_DNA"/>
</dbReference>
<keyword evidence="3 4" id="KW-0406">Ion transport</keyword>
<dbReference type="GO" id="GO:0005524">
    <property type="term" value="F:ATP binding"/>
    <property type="evidence" value="ECO:0007669"/>
    <property type="project" value="UniProtKB-UniRule"/>
</dbReference>
<dbReference type="GO" id="GO:0005886">
    <property type="term" value="C:plasma membrane"/>
    <property type="evidence" value="ECO:0007669"/>
    <property type="project" value="UniProtKB-SubCell"/>
</dbReference>
<keyword evidence="6" id="KW-1185">Reference proteome</keyword>
<dbReference type="InterPro" id="IPR008218">
    <property type="entry name" value="ATPase_V1-cplx_f_g_su"/>
</dbReference>
<accession>A0A654M3C1</accession>
<evidence type="ECO:0000256" key="3">
    <source>
        <dbReference type="ARBA" id="ARBA00023065"/>
    </source>
</evidence>
<dbReference type="AlphaFoldDB" id="A0A654M3C1"/>
<dbReference type="Gene3D" id="3.40.50.10580">
    <property type="entry name" value="ATPase, V1 complex, subunit F"/>
    <property type="match status" value="1"/>
</dbReference>
<reference evidence="6" key="1">
    <citation type="submission" date="2015-10" db="EMBL/GenBank/DDBJ databases">
        <title>Niche specialization of a soil ammonia-oxidizing archaeon, Candidatus Nitrosocosmicus oleophilus.</title>
        <authorList>
            <person name="Jung M.-Y."/>
            <person name="Rhee S.-K."/>
        </authorList>
    </citation>
    <scope>NUCLEOTIDE SEQUENCE [LARGE SCALE GENOMIC DNA]</scope>
    <source>
        <strain evidence="6">MY3</strain>
    </source>
</reference>
<evidence type="ECO:0000313" key="6">
    <source>
        <dbReference type="Proteomes" id="UP000058925"/>
    </source>
</evidence>
<dbReference type="GO" id="GO:0042777">
    <property type="term" value="P:proton motive force-driven plasma membrane ATP synthesis"/>
    <property type="evidence" value="ECO:0007669"/>
    <property type="project" value="UniProtKB-UniRule"/>
</dbReference>
<dbReference type="Proteomes" id="UP000058925">
    <property type="component" value="Chromosome"/>
</dbReference>
<dbReference type="OrthoDB" id="24971at2157"/>
<comment type="subcellular location">
    <subcellularLocation>
        <location evidence="4">Cell membrane</location>
        <topology evidence="4">Peripheral membrane protein</topology>
    </subcellularLocation>
</comment>
<keyword evidence="2 4" id="KW-0813">Transport</keyword>
<sequence length="114" mass="12604">MSSKKKENIKSIAVIGEREIVMGYRLLGVEDTITVNDKNEAAKKMENLFASHKYNLIIASQFVQESLSQLTRSKIESSIDPLVIFMPALQGTIHEESIAALAKRVLGISIKTGK</sequence>
<keyword evidence="4" id="KW-0472">Membrane</keyword>
<dbReference type="KEGG" id="taa:NMY3_02739"/>
<protein>
    <recommendedName>
        <fullName evidence="4">A-type ATP synthase subunit F</fullName>
    </recommendedName>
</protein>
<organism evidence="5 6">
    <name type="scientific">Candidatus Nitrosocosmicus oleophilus</name>
    <dbReference type="NCBI Taxonomy" id="1353260"/>
    <lineage>
        <taxon>Archaea</taxon>
        <taxon>Nitrososphaerota</taxon>
        <taxon>Nitrososphaeria</taxon>
        <taxon>Nitrososphaerales</taxon>
        <taxon>Nitrososphaeraceae</taxon>
        <taxon>Candidatus Nitrosocosmicus</taxon>
    </lineage>
</organism>
<dbReference type="SUPFAM" id="SSF159468">
    <property type="entry name" value="AtpF-like"/>
    <property type="match status" value="1"/>
</dbReference>
<dbReference type="GeneID" id="60422655"/>
<name>A0A654M3C1_9ARCH</name>
<dbReference type="RefSeq" id="WP_196816111.1">
    <property type="nucleotide sequence ID" value="NZ_CP012850.1"/>
</dbReference>
<evidence type="ECO:0000313" key="5">
    <source>
        <dbReference type="EMBL" id="ALI36929.1"/>
    </source>
</evidence>
<evidence type="ECO:0000256" key="2">
    <source>
        <dbReference type="ARBA" id="ARBA00022448"/>
    </source>
</evidence>
<evidence type="ECO:0000256" key="1">
    <source>
        <dbReference type="ARBA" id="ARBA00010148"/>
    </source>
</evidence>
<comment type="similarity">
    <text evidence="1 4">Belongs to the V-ATPase F subunit family.</text>
</comment>